<dbReference type="PANTHER" id="PTHR43775">
    <property type="entry name" value="FATTY ACID SYNTHASE"/>
    <property type="match status" value="1"/>
</dbReference>
<sequence>MKTAKLIGITPFELPDLALLKALSKTPFAPVLHIGRNHDQIEKIYDNIKSYKPKSIGLCFPDSHIPSKELPSSVAYIIMPFSNEISMEAIDVEIIFQVYSVEEARLAKARGAKTIIIKGNESGGHVAYEATYILFQHVIQDFDLQSLSVWVQGGIGIHSAAALIGLGADGIVMDNQLSLFPECKAPQALKNVIEKLNGTETKLVGNFRVLNRPNAPELPQGATFSDLLPYLNGNYTLEDSYLPMGQDVILSKGLVSNYKTINHLASGLLEAINGHIKQAKTEHVLREDNPLAKELKIRYPIAQGPMTRVSDLPSFAEAVSLGGALPFVALSLMTGEKAKELIVKTKEVLQDQTWGVGILGFAPQELREEQSRYILEAKPPVLLVAGGRPSQAIPFEKAGIKTFLHVPSPTLLDLFIKEGARKFVFEGRECGGHVGPLSSLVLWELQIERILKEEQLPSFELFFAGGIHDSFSSAFVSIMSAPLAIGGAKIGVLMGSAYIYTKEAVDSGAILPGFQEQAIKQAETVLLETAPGHETRCLQSPFTSYFEEEKRRLEKDGVDKKQIWESLEQLNVGRLRIASKGIERVSENLIYLNEDVQYQKGMYMIGQVAALNNKIRTIADLHEDVAKNNYKHIEHAETFTLTETTNHAIDIAIIGMACIYPGAQDIDAFWRNILDAKNCITEVPDERWNKEIYYDPLDTNGSKSPSKWGGFIPKIEFDPLEFGIPPQSLAAIDPTQLLSLLVAKRALEHAGYAAKDANKENVSVIIGAEGGNDLANNYSFRALFSQFFGEIPKEVDESLPKLTEDSFPGVLANVIAGRITNRLDLGGRNYTVDAACASSLAAIDLACQELILNKSDMVIAGAADLHNGINDYLMFASTHALSKKGRCATFDAEADGIALGEGVAMVVLKRLEDAQQDGDQIFAVIKGVGGSSDGKSLGLTAPRLAGQTKALERAYSQAGLSISSVELFEAHGTGTVVGDRTELSALTQAMVKSGAIPQQSHLGSVKTQIGHTKCAAGMAGLIKSALSVYYGIKPPTINLKEPNGFYNEKTSPFVFTDKAGLWSNPQRVAGVSAFGFGGTNFHAVISNHADNKEIPFSVTKQWPAELFVFRGNDYEEASLLLKKTKRLIDLNDSVKLRDIAFSLATYSNAPVQLSIIADSIADLQFKIDLVLSGTHAKDTYITKEVKGKTAFLFAGQGSQRIHMARELLVNFPRMRSLLSRYPAYEKILFPSNAFSEESLKKQKEAIKDTRMAQPLLGIIDIAIANLLSDLGVIPDMLAGHSYGELPALAFAGVFNEGDLVALSKGRAEAILASTGDDKGIMVAVNGDKAMIDQLLSSRKNIYAVNHNSPQQWVLAGESAVMESFMQVLKEQKVSYRQLEVACAFHSPLIAKAESLYADLLNDFSFKQPSIPVWSNTSAALYPTESTEIKNRLASHIVNPVLFSDQIEEMYANGARIFIEVGPGKTLTSLTKSILGKEEVVIHTEENGKHGIFQLLVALAQYIATGKTVQIDVLFADRQATWLDLDNPEKLKKSSSIWLVDGQMAMPAQGKLPAYSALPVTKPIINFKELTVQNNTKSDTLSVQGSAEQLTLEYLAGMKMLIQAQRDVLLAYLGQPSTNNYIHTNPNTVPVSMPSLIEKREQSPDPVGKKANENELITSGPKTTKPLSTILMEVVSEKTGYPKDMLGMDLDLEADLSIDSIKRLEIIGELRIQLSNFQFKNKSQDEMVEQLASIKTLNGLLGWFDANIINDVNETLTTEITRQQPALQKGDIQDMILGIVSEKTGYPTEMLGLDLDLEADLSIDSIKRIEIIGELKVKLEAIMPGDEENQEQMEKLSAFKTLNHLIDWIAAKLLANGESKSLADKEKPFVDTLLGNNELSDTLKRIKFELTDVHALLKQDYPNTLQGAKVAITRDGNLGFLIKEKLEERGAIVDIVPQEKDLASYDGLVILDMVASNHRLNIIDAVRMVKSLDMNRVKWVYVLSDHGAHVDKNEDPKFLRSYQGYTGFIKSLDKEYDQAKCRTIHFMNETKEDKIPDLLIDEMLCTDEPSVIYYKDNFRHAVKETNDPLQTANRSPFVMDKDAVVLVLGGAQGITAALTTHLAKEYPCNYVLVGRSSYPSDVDSNQIIMQSKEEIRKSLIEQGYSKSPAEIEQRTIQLHKTQQILSSMQAIREQGANVSYHAVDVRDEDALVLLIQELYKKYGRIDGVIHGAGILEDKLFENKTADSFERVFSTKVTPLRVLAEQLRNDTQFIVFFSSIASVYGNRGQTDYAAANSVLDHYAEVLRKKMKGRVMAINWGPWKGAGMVSSSLEKEYERRGISLIPLERGKETFANEIKYGNESRVLIMA</sequence>
<dbReference type="SUPFAM" id="SSF55048">
    <property type="entry name" value="Probable ACP-binding domain of malonyl-CoA ACP transacylase"/>
    <property type="match status" value="1"/>
</dbReference>
<dbReference type="PANTHER" id="PTHR43775:SF51">
    <property type="entry name" value="INACTIVE PHENOLPHTHIOCEROL SYNTHESIS POLYKETIDE SYNTHASE TYPE I PKS1-RELATED"/>
    <property type="match status" value="1"/>
</dbReference>
<dbReference type="PROSITE" id="PS00606">
    <property type="entry name" value="KS3_1"/>
    <property type="match status" value="1"/>
</dbReference>
<reference evidence="6 7" key="1">
    <citation type="submission" date="2024-09" db="EMBL/GenBank/DDBJ databases">
        <authorList>
            <person name="Sun Q."/>
            <person name="Mori K."/>
        </authorList>
    </citation>
    <scope>NUCLEOTIDE SEQUENCE [LARGE SCALE GENOMIC DNA]</scope>
    <source>
        <strain evidence="6 7">CCM 7765</strain>
    </source>
</reference>
<feature type="compositionally biased region" description="Basic and acidic residues" evidence="4">
    <location>
        <begin position="1640"/>
        <end position="1652"/>
    </location>
</feature>
<dbReference type="Proteomes" id="UP001589774">
    <property type="component" value="Unassembled WGS sequence"/>
</dbReference>
<keyword evidence="2" id="KW-0597">Phosphoprotein</keyword>
<dbReference type="InterPro" id="IPR016036">
    <property type="entry name" value="Malonyl_transacylase_ACP-bd"/>
</dbReference>
<dbReference type="InterPro" id="IPR036291">
    <property type="entry name" value="NAD(P)-bd_dom_sf"/>
</dbReference>
<evidence type="ECO:0000259" key="5">
    <source>
        <dbReference type="PROSITE" id="PS52004"/>
    </source>
</evidence>
<proteinExistence type="predicted"/>
<dbReference type="InterPro" id="IPR016035">
    <property type="entry name" value="Acyl_Trfase/lysoPLipase"/>
</dbReference>
<evidence type="ECO:0000256" key="1">
    <source>
        <dbReference type="ARBA" id="ARBA00022450"/>
    </source>
</evidence>
<comment type="caution">
    <text evidence="6">The sequence shown here is derived from an EMBL/GenBank/DDBJ whole genome shotgun (WGS) entry which is preliminary data.</text>
</comment>
<dbReference type="SUPFAM" id="SSF51735">
    <property type="entry name" value="NAD(P)-binding Rossmann-fold domains"/>
    <property type="match status" value="1"/>
</dbReference>
<dbReference type="InterPro" id="IPR014031">
    <property type="entry name" value="Ketoacyl_synth_C"/>
</dbReference>
<evidence type="ECO:0000256" key="4">
    <source>
        <dbReference type="SAM" id="MobiDB-lite"/>
    </source>
</evidence>
<dbReference type="InterPro" id="IPR050091">
    <property type="entry name" value="PKS_NRPS_Biosynth_Enz"/>
</dbReference>
<dbReference type="InterPro" id="IPR018201">
    <property type="entry name" value="Ketoacyl_synth_AS"/>
</dbReference>
<dbReference type="Gene3D" id="3.40.50.720">
    <property type="entry name" value="NAD(P)-binding Rossmann-like Domain"/>
    <property type="match status" value="1"/>
</dbReference>
<dbReference type="SUPFAM" id="SSF53901">
    <property type="entry name" value="Thiolase-like"/>
    <property type="match status" value="1"/>
</dbReference>
<dbReference type="Pfam" id="PF00698">
    <property type="entry name" value="Acyl_transf_1"/>
    <property type="match status" value="1"/>
</dbReference>
<dbReference type="Gene3D" id="3.40.47.10">
    <property type="match status" value="1"/>
</dbReference>
<evidence type="ECO:0000313" key="6">
    <source>
        <dbReference type="EMBL" id="MFC0319388.1"/>
    </source>
</evidence>
<keyword evidence="1" id="KW-0596">Phosphopantetheine</keyword>
<dbReference type="CDD" id="cd08953">
    <property type="entry name" value="KR_2_SDR_x"/>
    <property type="match status" value="1"/>
</dbReference>
<dbReference type="CDD" id="cd00833">
    <property type="entry name" value="PKS"/>
    <property type="match status" value="1"/>
</dbReference>
<dbReference type="Pfam" id="PF02801">
    <property type="entry name" value="Ketoacyl-synt_C"/>
    <property type="match status" value="1"/>
</dbReference>
<dbReference type="InterPro" id="IPR014030">
    <property type="entry name" value="Ketoacyl_synth_N"/>
</dbReference>
<protein>
    <submittedName>
        <fullName evidence="6">Type I polyketide synthase</fullName>
    </submittedName>
</protein>
<dbReference type="InterPro" id="IPR036736">
    <property type="entry name" value="ACP-like_sf"/>
</dbReference>
<dbReference type="InterPro" id="IPR014043">
    <property type="entry name" value="Acyl_transferase_dom"/>
</dbReference>
<feature type="region of interest" description="Disordered" evidence="4">
    <location>
        <begin position="1640"/>
        <end position="1661"/>
    </location>
</feature>
<keyword evidence="7" id="KW-1185">Reference proteome</keyword>
<dbReference type="SMART" id="SM00822">
    <property type="entry name" value="PKS_KR"/>
    <property type="match status" value="1"/>
</dbReference>
<dbReference type="Gene3D" id="1.10.1200.10">
    <property type="entry name" value="ACP-like"/>
    <property type="match status" value="2"/>
</dbReference>
<accession>A0ABV6HKH0</accession>
<dbReference type="SUPFAM" id="SSF52151">
    <property type="entry name" value="FabD/lysophospholipase-like"/>
    <property type="match status" value="1"/>
</dbReference>
<organism evidence="6 7">
    <name type="scientific">Olivibacter oleidegradans</name>
    <dbReference type="NCBI Taxonomy" id="760123"/>
    <lineage>
        <taxon>Bacteria</taxon>
        <taxon>Pseudomonadati</taxon>
        <taxon>Bacteroidota</taxon>
        <taxon>Sphingobacteriia</taxon>
        <taxon>Sphingobacteriales</taxon>
        <taxon>Sphingobacteriaceae</taxon>
        <taxon>Olivibacter</taxon>
    </lineage>
</organism>
<dbReference type="Gene3D" id="3.40.366.10">
    <property type="entry name" value="Malonyl-Coenzyme A Acyl Carrier Protein, domain 2"/>
    <property type="match status" value="1"/>
</dbReference>
<dbReference type="InterPro" id="IPR016039">
    <property type="entry name" value="Thiolase-like"/>
</dbReference>
<feature type="domain" description="Ketosynthase family 3 (KS3)" evidence="5">
    <location>
        <begin position="648"/>
        <end position="1087"/>
    </location>
</feature>
<evidence type="ECO:0000256" key="2">
    <source>
        <dbReference type="ARBA" id="ARBA00022553"/>
    </source>
</evidence>
<evidence type="ECO:0000313" key="7">
    <source>
        <dbReference type="Proteomes" id="UP001589774"/>
    </source>
</evidence>
<dbReference type="Pfam" id="PF03060">
    <property type="entry name" value="NMO"/>
    <property type="match status" value="2"/>
</dbReference>
<dbReference type="InterPro" id="IPR057326">
    <property type="entry name" value="KR_dom"/>
</dbReference>
<keyword evidence="3" id="KW-0808">Transferase</keyword>
<dbReference type="Pfam" id="PF08659">
    <property type="entry name" value="KR"/>
    <property type="match status" value="1"/>
</dbReference>
<dbReference type="Pfam" id="PF00109">
    <property type="entry name" value="ketoacyl-synt"/>
    <property type="match status" value="1"/>
</dbReference>
<dbReference type="SUPFAM" id="SSF51412">
    <property type="entry name" value="Inosine monophosphate dehydrogenase (IMPDH)"/>
    <property type="match status" value="2"/>
</dbReference>
<dbReference type="InterPro" id="IPR013785">
    <property type="entry name" value="Aldolase_TIM"/>
</dbReference>
<dbReference type="InterPro" id="IPR020841">
    <property type="entry name" value="PKS_Beta-ketoAc_synthase_dom"/>
</dbReference>
<dbReference type="SUPFAM" id="SSF47336">
    <property type="entry name" value="ACP-like"/>
    <property type="match status" value="2"/>
</dbReference>
<dbReference type="RefSeq" id="WP_130855984.1">
    <property type="nucleotide sequence ID" value="NZ_JBHLWO010000002.1"/>
</dbReference>
<evidence type="ECO:0000256" key="3">
    <source>
        <dbReference type="ARBA" id="ARBA00022679"/>
    </source>
</evidence>
<dbReference type="SMART" id="SM00827">
    <property type="entry name" value="PKS_AT"/>
    <property type="match status" value="1"/>
</dbReference>
<dbReference type="Gene3D" id="3.30.70.250">
    <property type="entry name" value="Malonyl-CoA ACP transacylase, ACP-binding"/>
    <property type="match status" value="1"/>
</dbReference>
<name>A0ABV6HKH0_9SPHI</name>
<dbReference type="InterPro" id="IPR001227">
    <property type="entry name" value="Ac_transferase_dom_sf"/>
</dbReference>
<dbReference type="PROSITE" id="PS52004">
    <property type="entry name" value="KS3_2"/>
    <property type="match status" value="1"/>
</dbReference>
<gene>
    <name evidence="6" type="ORF">ACFFI0_13800</name>
</gene>
<dbReference type="Gene3D" id="3.20.20.70">
    <property type="entry name" value="Aldolase class I"/>
    <property type="match status" value="2"/>
</dbReference>
<dbReference type="SMART" id="SM00825">
    <property type="entry name" value="PKS_KS"/>
    <property type="match status" value="1"/>
</dbReference>
<dbReference type="EMBL" id="JBHLWO010000002">
    <property type="protein sequence ID" value="MFC0319388.1"/>
    <property type="molecule type" value="Genomic_DNA"/>
</dbReference>
<dbReference type="InterPro" id="IPR013968">
    <property type="entry name" value="PKS_KR"/>
</dbReference>